<dbReference type="PRINTS" id="PR01021">
    <property type="entry name" value="OMPADOMAIN"/>
</dbReference>
<gene>
    <name evidence="7" type="ORF">C7460_11328</name>
</gene>
<evidence type="ECO:0000256" key="5">
    <source>
        <dbReference type="SAM" id="SignalP"/>
    </source>
</evidence>
<protein>
    <submittedName>
        <fullName evidence="7">Outer membrane protein OmpA-like peptidoglycan-associated protein</fullName>
    </submittedName>
</protein>
<proteinExistence type="predicted"/>
<dbReference type="OrthoDB" id="1488841at2"/>
<dbReference type="RefSeq" id="WP_115868726.1">
    <property type="nucleotide sequence ID" value="NZ_QREG01000013.1"/>
</dbReference>
<dbReference type="EMBL" id="QREG01000013">
    <property type="protein sequence ID" value="RED96980.1"/>
    <property type="molecule type" value="Genomic_DNA"/>
</dbReference>
<dbReference type="Gene3D" id="2.60.40.1120">
    <property type="entry name" value="Carboxypeptidase-like, regulatory domain"/>
    <property type="match status" value="1"/>
</dbReference>
<dbReference type="Proteomes" id="UP000256779">
    <property type="component" value="Unassembled WGS sequence"/>
</dbReference>
<dbReference type="Gene3D" id="3.30.1330.60">
    <property type="entry name" value="OmpA-like domain"/>
    <property type="match status" value="1"/>
</dbReference>
<dbReference type="InterPro" id="IPR008969">
    <property type="entry name" value="CarboxyPept-like_regulatory"/>
</dbReference>
<keyword evidence="5" id="KW-0732">Signal</keyword>
<dbReference type="PANTHER" id="PTHR30329">
    <property type="entry name" value="STATOR ELEMENT OF FLAGELLAR MOTOR COMPLEX"/>
    <property type="match status" value="1"/>
</dbReference>
<feature type="signal peptide" evidence="5">
    <location>
        <begin position="1"/>
        <end position="20"/>
    </location>
</feature>
<evidence type="ECO:0000256" key="1">
    <source>
        <dbReference type="ARBA" id="ARBA00004442"/>
    </source>
</evidence>
<feature type="chain" id="PRO_5017770347" evidence="5">
    <location>
        <begin position="21"/>
        <end position="669"/>
    </location>
</feature>
<dbReference type="InterPro" id="IPR006665">
    <property type="entry name" value="OmpA-like"/>
</dbReference>
<evidence type="ECO:0000313" key="8">
    <source>
        <dbReference type="Proteomes" id="UP000256779"/>
    </source>
</evidence>
<accession>A0A3D9L101</accession>
<dbReference type="InterPro" id="IPR011659">
    <property type="entry name" value="WD40"/>
</dbReference>
<dbReference type="SUPFAM" id="SSF48452">
    <property type="entry name" value="TPR-like"/>
    <property type="match status" value="1"/>
</dbReference>
<comment type="caution">
    <text evidence="7">The sequence shown here is derived from an EMBL/GenBank/DDBJ whole genome shotgun (WGS) entry which is preliminary data.</text>
</comment>
<dbReference type="SUPFAM" id="SSF49464">
    <property type="entry name" value="Carboxypeptidase regulatory domain-like"/>
    <property type="match status" value="1"/>
</dbReference>
<evidence type="ECO:0000256" key="3">
    <source>
        <dbReference type="ARBA" id="ARBA00023237"/>
    </source>
</evidence>
<dbReference type="PROSITE" id="PS51123">
    <property type="entry name" value="OMPA_2"/>
    <property type="match status" value="1"/>
</dbReference>
<keyword evidence="3" id="KW-0998">Cell outer membrane</keyword>
<dbReference type="AlphaFoldDB" id="A0A3D9L101"/>
<feature type="domain" description="OmpA-like" evidence="6">
    <location>
        <begin position="544"/>
        <end position="658"/>
    </location>
</feature>
<evidence type="ECO:0000259" key="6">
    <source>
        <dbReference type="PROSITE" id="PS51123"/>
    </source>
</evidence>
<keyword evidence="8" id="KW-1185">Reference proteome</keyword>
<dbReference type="InterPro" id="IPR036737">
    <property type="entry name" value="OmpA-like_sf"/>
</dbReference>
<organism evidence="7 8">
    <name type="scientific">Marinoscillum furvescens DSM 4134</name>
    <dbReference type="NCBI Taxonomy" id="1122208"/>
    <lineage>
        <taxon>Bacteria</taxon>
        <taxon>Pseudomonadati</taxon>
        <taxon>Bacteroidota</taxon>
        <taxon>Cytophagia</taxon>
        <taxon>Cytophagales</taxon>
        <taxon>Reichenbachiellaceae</taxon>
        <taxon>Marinoscillum</taxon>
    </lineage>
</organism>
<evidence type="ECO:0000256" key="2">
    <source>
        <dbReference type="ARBA" id="ARBA00023136"/>
    </source>
</evidence>
<evidence type="ECO:0000256" key="4">
    <source>
        <dbReference type="PROSITE-ProRule" id="PRU00473"/>
    </source>
</evidence>
<comment type="subcellular location">
    <subcellularLocation>
        <location evidence="1">Cell outer membrane</location>
    </subcellularLocation>
</comment>
<dbReference type="InterPro" id="IPR011990">
    <property type="entry name" value="TPR-like_helical_dom_sf"/>
</dbReference>
<keyword evidence="2 4" id="KW-0472">Membrane</keyword>
<dbReference type="InterPro" id="IPR050330">
    <property type="entry name" value="Bact_OuterMem_StrucFunc"/>
</dbReference>
<dbReference type="GO" id="GO:0009279">
    <property type="term" value="C:cell outer membrane"/>
    <property type="evidence" value="ECO:0007669"/>
    <property type="project" value="UniProtKB-SubCell"/>
</dbReference>
<dbReference type="InterPro" id="IPR006664">
    <property type="entry name" value="OMP_bac"/>
</dbReference>
<dbReference type="Gene3D" id="1.25.40.10">
    <property type="entry name" value="Tetratricopeptide repeat domain"/>
    <property type="match status" value="1"/>
</dbReference>
<dbReference type="Pfam" id="PF00691">
    <property type="entry name" value="OmpA"/>
    <property type="match status" value="1"/>
</dbReference>
<reference evidence="7 8" key="1">
    <citation type="submission" date="2018-07" db="EMBL/GenBank/DDBJ databases">
        <title>Genomic Encyclopedia of Type Strains, Phase IV (KMG-IV): sequencing the most valuable type-strain genomes for metagenomic binning, comparative biology and taxonomic classification.</title>
        <authorList>
            <person name="Goeker M."/>
        </authorList>
    </citation>
    <scope>NUCLEOTIDE SEQUENCE [LARGE SCALE GENOMIC DNA]</scope>
    <source>
        <strain evidence="7 8">DSM 4134</strain>
    </source>
</reference>
<dbReference type="SUPFAM" id="SSF89372">
    <property type="entry name" value="Fucose-specific lectin"/>
    <property type="match status" value="1"/>
</dbReference>
<name>A0A3D9L101_MARFU</name>
<dbReference type="PANTHER" id="PTHR30329:SF21">
    <property type="entry name" value="LIPOPROTEIN YIAD-RELATED"/>
    <property type="match status" value="1"/>
</dbReference>
<evidence type="ECO:0000313" key="7">
    <source>
        <dbReference type="EMBL" id="RED96980.1"/>
    </source>
</evidence>
<dbReference type="SUPFAM" id="SSF103088">
    <property type="entry name" value="OmpA-like"/>
    <property type="match status" value="1"/>
</dbReference>
<sequence length="669" mass="75086">MKRSIFCFALILVTTVTSFASSPGKVKKYIDKGFYDQALELAEAMEADGDGSPELSYYKGIALLKLYRQEEALQSLESAGIGVDPEAPYYLSLAYLENHQHEKAVEALAKLKKDALREEIITRMNNQLSSFDGFFDNQEEVVVQNLGPQINDLGHEYSGIMTKDQQSVVYTVRHKGADGLATDGMAYEEVYQTTMDDAGQWQAPKKFRTHSGRRHHDATVQLFADDTKMITYRDEDLFISTQKDGKWSSPVPVTEVNALGSAETHCFFNDAMDTVFFATNYFSDNGDLDLYMRAKGPNGNWMDPQELKELNTPFNDDAPFMAGDGTLYFSSKGHNSMGGYDVFKSQYDKASGKWKQPVNLGFPINSPSDDTYFNAFGKVAYISSGRAGGYGNMDIYRIFLFNKVRVVGQVVDDETLQALSGAKLTVTVGDEQYSVVTDQLGRYDLLLPIETMFGLTVTYMGKEIFSHEQQVKVLLRDQTDNVFHFKVNLEGDDAVMPPSEIPVAMKNDYQTDPGSMGPENDMEMLTMKVHHEDVVKVQKKESPKPSVLDIRPPVVYFGFDDYQLKEDAKDTLIAFAKKLKAFSGFKLAIAGHTDLVGQKSYNQKLALKRAKKVMEYLQQMGMTADMETSTYGEEQPAIQTEDEKAANRRVEIRIMTVDQTTRTETVVTN</sequence>
<dbReference type="Pfam" id="PF07676">
    <property type="entry name" value="PD40"/>
    <property type="match status" value="1"/>
</dbReference>
<dbReference type="CDD" id="cd07185">
    <property type="entry name" value="OmpA_C-like"/>
    <property type="match status" value="1"/>
</dbReference>